<dbReference type="Proteomes" id="UP000184267">
    <property type="component" value="Unassembled WGS sequence"/>
</dbReference>
<dbReference type="AlphaFoldDB" id="A0A1M2V3N2"/>
<keyword evidence="3" id="KW-1185">Reference proteome</keyword>
<feature type="compositionally biased region" description="Polar residues" evidence="1">
    <location>
        <begin position="369"/>
        <end position="382"/>
    </location>
</feature>
<evidence type="ECO:0000313" key="2">
    <source>
        <dbReference type="EMBL" id="OJT02211.1"/>
    </source>
</evidence>
<dbReference type="OMA" id="CWCEELD"/>
<accession>A0A1M2V3N2</accession>
<comment type="caution">
    <text evidence="2">The sequence shown here is derived from an EMBL/GenBank/DDBJ whole genome shotgun (WGS) entry which is preliminary data.</text>
</comment>
<organism evidence="2 3">
    <name type="scientific">Trametes pubescens</name>
    <name type="common">White-rot fungus</name>
    <dbReference type="NCBI Taxonomy" id="154538"/>
    <lineage>
        <taxon>Eukaryota</taxon>
        <taxon>Fungi</taxon>
        <taxon>Dikarya</taxon>
        <taxon>Basidiomycota</taxon>
        <taxon>Agaricomycotina</taxon>
        <taxon>Agaricomycetes</taxon>
        <taxon>Polyporales</taxon>
        <taxon>Polyporaceae</taxon>
        <taxon>Trametes</taxon>
    </lineage>
</organism>
<proteinExistence type="predicted"/>
<dbReference type="EMBL" id="MNAD01001693">
    <property type="protein sequence ID" value="OJT02211.1"/>
    <property type="molecule type" value="Genomic_DNA"/>
</dbReference>
<evidence type="ECO:0008006" key="4">
    <source>
        <dbReference type="Google" id="ProtNLM"/>
    </source>
</evidence>
<dbReference type="OrthoDB" id="2749824at2759"/>
<feature type="region of interest" description="Disordered" evidence="1">
    <location>
        <begin position="343"/>
        <end position="394"/>
    </location>
</feature>
<sequence length="433" mass="48509">MEHSRLPLDVYLEIIDAVALDPDRNSGATLAACALTARSWLPRARFGLYSKVVLRGNKQCLAFSQALLDCSALGPLVQDLMLFQVWARWDRDSPDDQYDPFPLQAVHTLSNLKNMTFEFDGGEVVPPNPIFPFLREVASRPSLRTLGLGSFTFHSVDDLVEILAAGPHLTSVVVAAFIFNCEFSKGNSRADFAPDYCRDLRTVVFTDNEKMDPLLRALPFPSNITRLTLGPPWRETDPGLQQYYEGVTLNDFLDLPHFVKLEDLVLLVVDTGAWVASVLAMVRSPALQMLSLFCWCEELDSTWGSVLQDLDLPLRDIDTMLSKAPFLGLRRIRVTVFCREDEFSSRSNDGSSGEAEDSAGDSSRDPEQVSVSDDQTENTSGSRSEREDAADGSAEDILWFKQQVRESMPSCHEREILEVHAKVRTPIMLRWLV</sequence>
<name>A0A1M2V3N2_TRAPU</name>
<protein>
    <recommendedName>
        <fullName evidence="4">F-box domain-containing protein</fullName>
    </recommendedName>
</protein>
<evidence type="ECO:0000313" key="3">
    <source>
        <dbReference type="Proteomes" id="UP000184267"/>
    </source>
</evidence>
<reference evidence="2 3" key="1">
    <citation type="submission" date="2016-10" db="EMBL/GenBank/DDBJ databases">
        <title>Genome sequence of the basidiomycete white-rot fungus Trametes pubescens.</title>
        <authorList>
            <person name="Makela M.R."/>
            <person name="Granchi Z."/>
            <person name="Peng M."/>
            <person name="De Vries R.P."/>
            <person name="Grigoriev I."/>
            <person name="Riley R."/>
            <person name="Hilden K."/>
        </authorList>
    </citation>
    <scope>NUCLEOTIDE SEQUENCE [LARGE SCALE GENOMIC DNA]</scope>
    <source>
        <strain evidence="2 3">FBCC735</strain>
    </source>
</reference>
<evidence type="ECO:0000256" key="1">
    <source>
        <dbReference type="SAM" id="MobiDB-lite"/>
    </source>
</evidence>
<gene>
    <name evidence="2" type="ORF">TRAPUB_7326</name>
</gene>